<name>A0A9K3KEZ1_9STRA</name>
<evidence type="ECO:0000259" key="1">
    <source>
        <dbReference type="Pfam" id="PF17783"/>
    </source>
</evidence>
<accession>A0A9K3KEZ1</accession>
<evidence type="ECO:0000313" key="3">
    <source>
        <dbReference type="Proteomes" id="UP000693970"/>
    </source>
</evidence>
<dbReference type="InterPro" id="IPR040764">
    <property type="entry name" value="CvfB_WH"/>
</dbReference>
<reference evidence="2" key="2">
    <citation type="submission" date="2021-04" db="EMBL/GenBank/DDBJ databases">
        <authorList>
            <person name="Podell S."/>
        </authorList>
    </citation>
    <scope>NUCLEOTIDE SEQUENCE</scope>
    <source>
        <strain evidence="2">Hildebrandi</strain>
    </source>
</reference>
<sequence>MRQSSTIQSFASSTQAVNHLSSASYFSLGSPRSRNTCRHFAVQRDENNVDKSESSTRHSFRPGDAIKVEVTMFGPLGASVDVVGLGHDGDVLHANEEPFGTGLILQEEIAFFREARDNVDVVLGEILNAYVQKQREEDGKINVSLRKYGGKAKSEEVGAMILERLEWTPGGVLNIGEKSSPKEISKEFPGVSKSVFKKALGGLYKKSLVQPGPNSIELMKKN</sequence>
<proteinExistence type="predicted"/>
<dbReference type="PANTHER" id="PTHR37296:SF1">
    <property type="entry name" value="CONSERVED VIRULENCE FACTOR B"/>
    <property type="match status" value="1"/>
</dbReference>
<dbReference type="PANTHER" id="PTHR37296">
    <property type="entry name" value="CONSERVED VIRULENCE FACTOR B"/>
    <property type="match status" value="1"/>
</dbReference>
<dbReference type="InterPro" id="IPR014464">
    <property type="entry name" value="CvfB_fam"/>
</dbReference>
<dbReference type="EMBL" id="JAGRRH010000025">
    <property type="protein sequence ID" value="KAG7341838.1"/>
    <property type="molecule type" value="Genomic_DNA"/>
</dbReference>
<protein>
    <recommendedName>
        <fullName evidence="1">Conserved virulence factor B-like winged helix domain-containing protein</fullName>
    </recommendedName>
</protein>
<organism evidence="2 3">
    <name type="scientific">Nitzschia inconspicua</name>
    <dbReference type="NCBI Taxonomy" id="303405"/>
    <lineage>
        <taxon>Eukaryota</taxon>
        <taxon>Sar</taxon>
        <taxon>Stramenopiles</taxon>
        <taxon>Ochrophyta</taxon>
        <taxon>Bacillariophyta</taxon>
        <taxon>Bacillariophyceae</taxon>
        <taxon>Bacillariophycidae</taxon>
        <taxon>Bacillariales</taxon>
        <taxon>Bacillariaceae</taxon>
        <taxon>Nitzschia</taxon>
    </lineage>
</organism>
<feature type="domain" description="Conserved virulence factor B-like winged helix" evidence="1">
    <location>
        <begin position="159"/>
        <end position="218"/>
    </location>
</feature>
<evidence type="ECO:0000313" key="2">
    <source>
        <dbReference type="EMBL" id="KAG7341838.1"/>
    </source>
</evidence>
<keyword evidence="3" id="KW-1185">Reference proteome</keyword>
<dbReference type="Proteomes" id="UP000693970">
    <property type="component" value="Unassembled WGS sequence"/>
</dbReference>
<dbReference type="Pfam" id="PF17783">
    <property type="entry name" value="WHD_CvfB"/>
    <property type="match status" value="1"/>
</dbReference>
<dbReference type="AlphaFoldDB" id="A0A9K3KEZ1"/>
<comment type="caution">
    <text evidence="2">The sequence shown here is derived from an EMBL/GenBank/DDBJ whole genome shotgun (WGS) entry which is preliminary data.</text>
</comment>
<gene>
    <name evidence="2" type="ORF">IV203_006930</name>
</gene>
<reference evidence="2" key="1">
    <citation type="journal article" date="2021" name="Sci. Rep.">
        <title>Diploid genomic architecture of Nitzschia inconspicua, an elite biomass production diatom.</title>
        <authorList>
            <person name="Oliver A."/>
            <person name="Podell S."/>
            <person name="Pinowska A."/>
            <person name="Traller J.C."/>
            <person name="Smith S.R."/>
            <person name="McClure R."/>
            <person name="Beliaev A."/>
            <person name="Bohutskyi P."/>
            <person name="Hill E.A."/>
            <person name="Rabines A."/>
            <person name="Zheng H."/>
            <person name="Allen L.Z."/>
            <person name="Kuo A."/>
            <person name="Grigoriev I.V."/>
            <person name="Allen A.E."/>
            <person name="Hazlebeck D."/>
            <person name="Allen E.E."/>
        </authorList>
    </citation>
    <scope>NUCLEOTIDE SEQUENCE</scope>
    <source>
        <strain evidence="2">Hildebrandi</strain>
    </source>
</reference>
<dbReference type="OrthoDB" id="43714at2759"/>